<dbReference type="PROSITE" id="PS50048">
    <property type="entry name" value="ZN2_CY6_FUNGAL_2"/>
    <property type="match status" value="1"/>
</dbReference>
<protein>
    <submittedName>
        <fullName evidence="4">C6 transcription factor</fullName>
    </submittedName>
</protein>
<keyword evidence="5" id="KW-1185">Reference proteome</keyword>
<evidence type="ECO:0000313" key="5">
    <source>
        <dbReference type="Proteomes" id="UP000076552"/>
    </source>
</evidence>
<dbReference type="GO" id="GO:0008270">
    <property type="term" value="F:zinc ion binding"/>
    <property type="evidence" value="ECO:0007669"/>
    <property type="project" value="InterPro"/>
</dbReference>
<dbReference type="AlphaFoldDB" id="A0A166QFH4"/>
<dbReference type="PANTHER" id="PTHR47256:SF3">
    <property type="entry name" value="ZN(II)2CYS6 TRANSCRIPTION FACTOR (EUROFUNG)"/>
    <property type="match status" value="1"/>
</dbReference>
<dbReference type="Proteomes" id="UP000076552">
    <property type="component" value="Unassembled WGS sequence"/>
</dbReference>
<gene>
    <name evidence="4" type="ORF">CT0861_10155</name>
</gene>
<evidence type="ECO:0000313" key="4">
    <source>
        <dbReference type="EMBL" id="KZL67868.1"/>
    </source>
</evidence>
<dbReference type="InterPro" id="IPR036864">
    <property type="entry name" value="Zn2-C6_fun-type_DNA-bd_sf"/>
</dbReference>
<dbReference type="STRING" id="708197.A0A166QFH4"/>
<dbReference type="PROSITE" id="PS00463">
    <property type="entry name" value="ZN2_CY6_FUNGAL_1"/>
    <property type="match status" value="1"/>
</dbReference>
<dbReference type="InterPro" id="IPR053187">
    <property type="entry name" value="Notoamide_regulator"/>
</dbReference>
<name>A0A166QFH4_9PEZI</name>
<evidence type="ECO:0000256" key="2">
    <source>
        <dbReference type="SAM" id="MobiDB-lite"/>
    </source>
</evidence>
<sequence>MSHTVKLRPLLPLAAAASGPPPVAPTVTRPPKRKASQVLAACNGCRKRKVKCDGVRPSCYTCKTSDSPCVYPVPEGLSQRQAQKQKLDYASRAYENSHRVLKLLRASRDGASQDILKQLQHSEHPDEAVQSIADASLLLPKFHEQRRESSSKSLGGSLSAPKASGLDFRVNNSTTHSTIVPQDNKLLTHLLDMFWIWDGTLSHLVDQELFITDLNSIVPDLPTAQSRSFCSSFLINAILAVASVRVQKSNQPTRNTQEFQPILRGFRRAQPRVCPIFFRPARVGKEFVSTSLTLMQGVVILWLFTNNEGSRASRTQASSLSGLLQRTWSELGLETGGPMAFRVSGKNEAHNFKIWKVVSHMTWGFYCFFAYVFHKPTSP</sequence>
<dbReference type="PANTHER" id="PTHR47256">
    <property type="entry name" value="ZN(II)2CYS6 TRANSCRIPTION FACTOR (EUROFUNG)-RELATED"/>
    <property type="match status" value="1"/>
</dbReference>
<dbReference type="GO" id="GO:0000981">
    <property type="term" value="F:DNA-binding transcription factor activity, RNA polymerase II-specific"/>
    <property type="evidence" value="ECO:0007669"/>
    <property type="project" value="InterPro"/>
</dbReference>
<feature type="region of interest" description="Disordered" evidence="2">
    <location>
        <begin position="13"/>
        <end position="33"/>
    </location>
</feature>
<keyword evidence="1" id="KW-0539">Nucleus</keyword>
<dbReference type="InterPro" id="IPR001138">
    <property type="entry name" value="Zn2Cys6_DnaBD"/>
</dbReference>
<evidence type="ECO:0000259" key="3">
    <source>
        <dbReference type="PROSITE" id="PS50048"/>
    </source>
</evidence>
<dbReference type="Pfam" id="PF00172">
    <property type="entry name" value="Zn_clus"/>
    <property type="match status" value="1"/>
</dbReference>
<evidence type="ECO:0000256" key="1">
    <source>
        <dbReference type="ARBA" id="ARBA00023242"/>
    </source>
</evidence>
<feature type="domain" description="Zn(2)-C6 fungal-type" evidence="3">
    <location>
        <begin position="41"/>
        <end position="71"/>
    </location>
</feature>
<organism evidence="4 5">
    <name type="scientific">Colletotrichum tofieldiae</name>
    <dbReference type="NCBI Taxonomy" id="708197"/>
    <lineage>
        <taxon>Eukaryota</taxon>
        <taxon>Fungi</taxon>
        <taxon>Dikarya</taxon>
        <taxon>Ascomycota</taxon>
        <taxon>Pezizomycotina</taxon>
        <taxon>Sordariomycetes</taxon>
        <taxon>Hypocreomycetidae</taxon>
        <taxon>Glomerellales</taxon>
        <taxon>Glomerellaceae</taxon>
        <taxon>Colletotrichum</taxon>
        <taxon>Colletotrichum spaethianum species complex</taxon>
    </lineage>
</organism>
<proteinExistence type="predicted"/>
<dbReference type="SMART" id="SM00066">
    <property type="entry name" value="GAL4"/>
    <property type="match status" value="1"/>
</dbReference>
<dbReference type="CDD" id="cd12148">
    <property type="entry name" value="fungal_TF_MHR"/>
    <property type="match status" value="1"/>
</dbReference>
<comment type="caution">
    <text evidence="4">The sequence shown here is derived from an EMBL/GenBank/DDBJ whole genome shotgun (WGS) entry which is preliminary data.</text>
</comment>
<reference evidence="4 5" key="1">
    <citation type="submission" date="2015-06" db="EMBL/GenBank/DDBJ databases">
        <title>Survival trade-offs in plant roots during colonization by closely related pathogenic and mutualistic fungi.</title>
        <authorList>
            <person name="Hacquard S."/>
            <person name="Kracher B."/>
            <person name="Hiruma K."/>
            <person name="Weinman A."/>
            <person name="Muench P."/>
            <person name="Garrido Oter R."/>
            <person name="Ver Loren van Themaat E."/>
            <person name="Dallerey J.-F."/>
            <person name="Damm U."/>
            <person name="Henrissat B."/>
            <person name="Lespinet O."/>
            <person name="Thon M."/>
            <person name="Kemen E."/>
            <person name="McHardy A.C."/>
            <person name="Schulze-Lefert P."/>
            <person name="O'Connell R.J."/>
        </authorList>
    </citation>
    <scope>NUCLEOTIDE SEQUENCE [LARGE SCALE GENOMIC DNA]</scope>
    <source>
        <strain evidence="4 5">0861</strain>
    </source>
</reference>
<accession>A0A166QFH4</accession>
<dbReference type="Gene3D" id="4.10.240.10">
    <property type="entry name" value="Zn(2)-C6 fungal-type DNA-binding domain"/>
    <property type="match status" value="1"/>
</dbReference>
<dbReference type="SUPFAM" id="SSF57701">
    <property type="entry name" value="Zn2/Cys6 DNA-binding domain"/>
    <property type="match status" value="1"/>
</dbReference>
<dbReference type="EMBL" id="LFIV01000136">
    <property type="protein sequence ID" value="KZL67868.1"/>
    <property type="molecule type" value="Genomic_DNA"/>
</dbReference>
<dbReference type="CDD" id="cd00067">
    <property type="entry name" value="GAL4"/>
    <property type="match status" value="1"/>
</dbReference>